<evidence type="ECO:0000313" key="4">
    <source>
        <dbReference type="Proteomes" id="UP001355206"/>
    </source>
</evidence>
<dbReference type="CDD" id="cd00093">
    <property type="entry name" value="HTH_XRE"/>
    <property type="match status" value="1"/>
</dbReference>
<accession>A0ABU7TMS9</accession>
<dbReference type="EMBL" id="MLCA01000006">
    <property type="protein sequence ID" value="MEE7491125.1"/>
    <property type="molecule type" value="Genomic_DNA"/>
</dbReference>
<dbReference type="InterPro" id="IPR001387">
    <property type="entry name" value="Cro/C1-type_HTH"/>
</dbReference>
<dbReference type="SUPFAM" id="SSF47413">
    <property type="entry name" value="lambda repressor-like DNA-binding domains"/>
    <property type="match status" value="1"/>
</dbReference>
<sequence>MLVGMRLTDYLRQHELTHTEFAAMIGATQAAVTRYVNGRRKPSLDKLILIERVTEGAVRALDFANDPAPADPSDAASSVEGAAA</sequence>
<evidence type="ECO:0000256" key="1">
    <source>
        <dbReference type="SAM" id="MobiDB-lite"/>
    </source>
</evidence>
<name>A0ABU7TMS9_9HYPH</name>
<dbReference type="PROSITE" id="PS50943">
    <property type="entry name" value="HTH_CROC1"/>
    <property type="match status" value="1"/>
</dbReference>
<evidence type="ECO:0000313" key="3">
    <source>
        <dbReference type="EMBL" id="MEE7491125.1"/>
    </source>
</evidence>
<proteinExistence type="predicted"/>
<evidence type="ECO:0000259" key="2">
    <source>
        <dbReference type="PROSITE" id="PS50943"/>
    </source>
</evidence>
<comment type="caution">
    <text evidence="3">The sequence shown here is derived from an EMBL/GenBank/DDBJ whole genome shotgun (WGS) entry which is preliminary data.</text>
</comment>
<dbReference type="Proteomes" id="UP001355206">
    <property type="component" value="Unassembled WGS sequence"/>
</dbReference>
<keyword evidence="4" id="KW-1185">Reference proteome</keyword>
<gene>
    <name evidence="3" type="ORF">MOTC310_11890</name>
</gene>
<organism evidence="3 4">
    <name type="scientific">Methylobacterium oryzae</name>
    <dbReference type="NCBI Taxonomy" id="334852"/>
    <lineage>
        <taxon>Bacteria</taxon>
        <taxon>Pseudomonadati</taxon>
        <taxon>Pseudomonadota</taxon>
        <taxon>Alphaproteobacteria</taxon>
        <taxon>Hyphomicrobiales</taxon>
        <taxon>Methylobacteriaceae</taxon>
        <taxon>Methylobacterium</taxon>
    </lineage>
</organism>
<feature type="compositionally biased region" description="Low complexity" evidence="1">
    <location>
        <begin position="66"/>
        <end position="78"/>
    </location>
</feature>
<feature type="domain" description="HTH cro/C1-type" evidence="2">
    <location>
        <begin position="7"/>
        <end position="61"/>
    </location>
</feature>
<dbReference type="InterPro" id="IPR010982">
    <property type="entry name" value="Lambda_DNA-bd_dom_sf"/>
</dbReference>
<feature type="region of interest" description="Disordered" evidence="1">
    <location>
        <begin position="64"/>
        <end position="84"/>
    </location>
</feature>
<dbReference type="Gene3D" id="1.10.260.40">
    <property type="entry name" value="lambda repressor-like DNA-binding domains"/>
    <property type="match status" value="1"/>
</dbReference>
<dbReference type="Pfam" id="PF01381">
    <property type="entry name" value="HTH_3"/>
    <property type="match status" value="1"/>
</dbReference>
<protein>
    <submittedName>
        <fullName evidence="3">XRE family transcriptional regulator</fullName>
    </submittedName>
</protein>
<reference evidence="3 4" key="1">
    <citation type="journal article" date="2012" name="Genet. Mol. Biol.">
        <title>Analysis of 16S rRNA and mxaF genes revealing insights into Methylobacterium niche-specific plant association.</title>
        <authorList>
            <person name="Dourado M.N."/>
            <person name="Andreote F.D."/>
            <person name="Dini-Andreote F."/>
            <person name="Conti R."/>
            <person name="Araujo J.M."/>
            <person name="Araujo W.L."/>
        </authorList>
    </citation>
    <scope>NUCLEOTIDE SEQUENCE [LARGE SCALE GENOMIC DNA]</scope>
    <source>
        <strain evidence="3 4">TC3-10</strain>
    </source>
</reference>
<dbReference type="SMART" id="SM00530">
    <property type="entry name" value="HTH_XRE"/>
    <property type="match status" value="1"/>
</dbReference>